<sequence>MLKHGVIVVRFETIIGKQKVLQGGIYHFDNKPFIVKEWTKELEFTKEELQTVPIWIKFTGLDFKYWSKAGLSKIGSLVGKPMMVDHNTEARNGLNFARILVEVEMGTQLPDVVKFKNEKGKLVEQSVQYDWKPILCKFCNKYGHDEEVCRLKKKGPRITQQPPKIDGKGGGQNKQWQTKEGQIGIVIQHQDKGQQENKKTTDNMKEWKTPARTGKSPPRTPPGQSSRIESMNSFQVLQRKNELKVDAEKVGGQTILKSGNG</sequence>
<protein>
    <recommendedName>
        <fullName evidence="2">DUF4283 domain-containing protein</fullName>
    </recommendedName>
</protein>
<dbReference type="InterPro" id="IPR040256">
    <property type="entry name" value="At4g02000-like"/>
</dbReference>
<feature type="compositionally biased region" description="Polar residues" evidence="1">
    <location>
        <begin position="222"/>
        <end position="233"/>
    </location>
</feature>
<feature type="domain" description="DUF4283" evidence="2">
    <location>
        <begin position="2"/>
        <end position="45"/>
    </location>
</feature>
<evidence type="ECO:0000259" key="2">
    <source>
        <dbReference type="Pfam" id="PF14111"/>
    </source>
</evidence>
<dbReference type="Pfam" id="PF14111">
    <property type="entry name" value="DUF4283"/>
    <property type="match status" value="1"/>
</dbReference>
<dbReference type="EMBL" id="JAIVGD010000015">
    <property type="protein sequence ID" value="KAH0758061.1"/>
    <property type="molecule type" value="Genomic_DNA"/>
</dbReference>
<organism evidence="3 4">
    <name type="scientific">Solanum tuberosum</name>
    <name type="common">Potato</name>
    <dbReference type="NCBI Taxonomy" id="4113"/>
    <lineage>
        <taxon>Eukaryota</taxon>
        <taxon>Viridiplantae</taxon>
        <taxon>Streptophyta</taxon>
        <taxon>Embryophyta</taxon>
        <taxon>Tracheophyta</taxon>
        <taxon>Spermatophyta</taxon>
        <taxon>Magnoliopsida</taxon>
        <taxon>eudicotyledons</taxon>
        <taxon>Gunneridae</taxon>
        <taxon>Pentapetalae</taxon>
        <taxon>asterids</taxon>
        <taxon>lamiids</taxon>
        <taxon>Solanales</taxon>
        <taxon>Solanaceae</taxon>
        <taxon>Solanoideae</taxon>
        <taxon>Solaneae</taxon>
        <taxon>Solanum</taxon>
    </lineage>
</organism>
<evidence type="ECO:0000313" key="3">
    <source>
        <dbReference type="EMBL" id="KAH0758061.1"/>
    </source>
</evidence>
<reference evidence="3 4" key="1">
    <citation type="journal article" date="2021" name="bioRxiv">
        <title>Chromosome-scale and haplotype-resolved genome assembly of a tetraploid potato cultivar.</title>
        <authorList>
            <person name="Sun H."/>
            <person name="Jiao W.-B."/>
            <person name="Krause K."/>
            <person name="Campoy J.A."/>
            <person name="Goel M."/>
            <person name="Folz-Donahue K."/>
            <person name="Kukat C."/>
            <person name="Huettel B."/>
            <person name="Schneeberger K."/>
        </authorList>
    </citation>
    <scope>NUCLEOTIDE SEQUENCE [LARGE SCALE GENOMIC DNA]</scope>
    <source>
        <strain evidence="3">SolTubOtavaFocal</strain>
        <tissue evidence="3">Leaves</tissue>
    </source>
</reference>
<evidence type="ECO:0000256" key="1">
    <source>
        <dbReference type="SAM" id="MobiDB-lite"/>
    </source>
</evidence>
<dbReference type="PANTHER" id="PTHR31286:SF165">
    <property type="entry name" value="DUF4283 DOMAIN-CONTAINING PROTEIN"/>
    <property type="match status" value="1"/>
</dbReference>
<name>A0ABQ7V3X9_SOLTU</name>
<dbReference type="InterPro" id="IPR025558">
    <property type="entry name" value="DUF4283"/>
</dbReference>
<feature type="compositionally biased region" description="Basic and acidic residues" evidence="1">
    <location>
        <begin position="190"/>
        <end position="209"/>
    </location>
</feature>
<dbReference type="PANTHER" id="PTHR31286">
    <property type="entry name" value="GLYCINE-RICH CELL WALL STRUCTURAL PROTEIN 1.8-LIKE"/>
    <property type="match status" value="1"/>
</dbReference>
<gene>
    <name evidence="3" type="ORF">KY290_021554</name>
</gene>
<comment type="caution">
    <text evidence="3">The sequence shown here is derived from an EMBL/GenBank/DDBJ whole genome shotgun (WGS) entry which is preliminary data.</text>
</comment>
<evidence type="ECO:0000313" key="4">
    <source>
        <dbReference type="Proteomes" id="UP000826656"/>
    </source>
</evidence>
<feature type="region of interest" description="Disordered" evidence="1">
    <location>
        <begin position="190"/>
        <end position="233"/>
    </location>
</feature>
<dbReference type="Proteomes" id="UP000826656">
    <property type="component" value="Unassembled WGS sequence"/>
</dbReference>
<keyword evidence="4" id="KW-1185">Reference proteome</keyword>
<accession>A0ABQ7V3X9</accession>
<proteinExistence type="predicted"/>